<dbReference type="AlphaFoldDB" id="A0A9W6BQD3"/>
<feature type="region of interest" description="Disordered" evidence="2">
    <location>
        <begin position="226"/>
        <end position="260"/>
    </location>
</feature>
<feature type="region of interest" description="Disordered" evidence="2">
    <location>
        <begin position="314"/>
        <end position="415"/>
    </location>
</feature>
<dbReference type="SMART" id="SM00751">
    <property type="entry name" value="BSD"/>
    <property type="match status" value="1"/>
</dbReference>
<dbReference type="SUPFAM" id="SSF140383">
    <property type="entry name" value="BSD domain-like"/>
    <property type="match status" value="1"/>
</dbReference>
<organism evidence="4 5">
    <name type="scientific">Pleodorina starrii</name>
    <dbReference type="NCBI Taxonomy" id="330485"/>
    <lineage>
        <taxon>Eukaryota</taxon>
        <taxon>Viridiplantae</taxon>
        <taxon>Chlorophyta</taxon>
        <taxon>core chlorophytes</taxon>
        <taxon>Chlorophyceae</taxon>
        <taxon>CS clade</taxon>
        <taxon>Chlamydomonadales</taxon>
        <taxon>Volvocaceae</taxon>
        <taxon>Pleodorina</taxon>
    </lineage>
</organism>
<dbReference type="InterPro" id="IPR005607">
    <property type="entry name" value="BSD_dom"/>
</dbReference>
<dbReference type="InterPro" id="IPR035925">
    <property type="entry name" value="BSD_dom_sf"/>
</dbReference>
<evidence type="ECO:0000256" key="2">
    <source>
        <dbReference type="SAM" id="MobiDB-lite"/>
    </source>
</evidence>
<dbReference type="Pfam" id="PF03909">
    <property type="entry name" value="BSD"/>
    <property type="match status" value="1"/>
</dbReference>
<feature type="coiled-coil region" evidence="1">
    <location>
        <begin position="59"/>
        <end position="94"/>
    </location>
</feature>
<accession>A0A9W6BQD3</accession>
<evidence type="ECO:0000313" key="5">
    <source>
        <dbReference type="Proteomes" id="UP001165080"/>
    </source>
</evidence>
<comment type="caution">
    <text evidence="4">The sequence shown here is derived from an EMBL/GenBank/DDBJ whole genome shotgun (WGS) entry which is preliminary data.</text>
</comment>
<protein>
    <recommendedName>
        <fullName evidence="3">BSD domain-containing protein</fullName>
    </recommendedName>
</protein>
<dbReference type="Proteomes" id="UP001165080">
    <property type="component" value="Unassembled WGS sequence"/>
</dbReference>
<gene>
    <name evidence="4" type="primary">PLEST008860</name>
    <name evidence="4" type="ORF">PLESTB_001088700</name>
</gene>
<feature type="domain" description="BSD" evidence="3">
    <location>
        <begin position="164"/>
        <end position="207"/>
    </location>
</feature>
<feature type="compositionally biased region" description="Polar residues" evidence="2">
    <location>
        <begin position="231"/>
        <end position="260"/>
    </location>
</feature>
<name>A0A9W6BQD3_9CHLO</name>
<dbReference type="PROSITE" id="PS50858">
    <property type="entry name" value="BSD"/>
    <property type="match status" value="1"/>
</dbReference>
<evidence type="ECO:0000259" key="3">
    <source>
        <dbReference type="PROSITE" id="PS50858"/>
    </source>
</evidence>
<keyword evidence="1" id="KW-0175">Coiled coil</keyword>
<feature type="compositionally biased region" description="Acidic residues" evidence="2">
    <location>
        <begin position="317"/>
        <end position="351"/>
    </location>
</feature>
<evidence type="ECO:0000256" key="1">
    <source>
        <dbReference type="SAM" id="Coils"/>
    </source>
</evidence>
<dbReference type="PANTHER" id="PTHR31923:SF1">
    <property type="entry name" value="BSD DOMAIN-CONTAINING PROTEIN"/>
    <property type="match status" value="1"/>
</dbReference>
<dbReference type="OrthoDB" id="47923at2759"/>
<dbReference type="PANTHER" id="PTHR31923">
    <property type="entry name" value="BSD DOMAIN-CONTAINING PROTEIN"/>
    <property type="match status" value="1"/>
</dbReference>
<proteinExistence type="predicted"/>
<reference evidence="4 5" key="1">
    <citation type="journal article" date="2023" name="Commun. Biol.">
        <title>Reorganization of the ancestral sex-determining regions during the evolution of trioecy in Pleodorina starrii.</title>
        <authorList>
            <person name="Takahashi K."/>
            <person name="Suzuki S."/>
            <person name="Kawai-Toyooka H."/>
            <person name="Yamamoto K."/>
            <person name="Hamaji T."/>
            <person name="Ootsuki R."/>
            <person name="Yamaguchi H."/>
            <person name="Kawachi M."/>
            <person name="Higashiyama T."/>
            <person name="Nozaki H."/>
        </authorList>
    </citation>
    <scope>NUCLEOTIDE SEQUENCE [LARGE SCALE GENOMIC DNA]</scope>
    <source>
        <strain evidence="4 5">NIES-4479</strain>
    </source>
</reference>
<dbReference type="Gene3D" id="1.10.3970.10">
    <property type="entry name" value="BSD domain"/>
    <property type="match status" value="1"/>
</dbReference>
<dbReference type="EMBL" id="BRXU01000015">
    <property type="protein sequence ID" value="GLC56289.1"/>
    <property type="molecule type" value="Genomic_DNA"/>
</dbReference>
<feature type="compositionally biased region" description="Acidic residues" evidence="2">
    <location>
        <begin position="358"/>
        <end position="367"/>
    </location>
</feature>
<keyword evidence="5" id="KW-1185">Reference proteome</keyword>
<evidence type="ECO:0000313" key="4">
    <source>
        <dbReference type="EMBL" id="GLC56289.1"/>
    </source>
</evidence>
<sequence length="415" mass="42417">MDWFKSGLQAAQKQAQEAAEKARALAQQASVQARAIAEQASEQAKVLAEQASEQAKVFAEQATEKAKQASERAKVLASAAAEEAQAKLQQLAAQTTATSSGGSAHDVDHAELAKYGVTPGLLETVSGMTYSTFSDYPVELLPTTNPMGLAPPIPPPGFRLSPWQERHALLVLTRGDQLQGLRFALCPKRMSEEMFWVIYFTLVKTLLPPEAFAAADAPAGAVSGLAKGLGTPSSSAKSLRGSTAVPSSPTMPVSTHSSTARLMEDSTSAAATTTGAATPARAGAASAAAASSAGAASHAPGLGGEAVLVDVGSSNAGEEEDDDDDEEEEDDEEDGAEGGEADLDALEDDPELAAYLEEALDVGEGGEAEGLSDLGSATDDLDDYINQLDAELGAEGGSGSGEAEASPARPVQEAA</sequence>